<dbReference type="InterPro" id="IPR036864">
    <property type="entry name" value="Zn2-C6_fun-type_DNA-bd_sf"/>
</dbReference>
<dbReference type="Pfam" id="PF11951">
    <property type="entry name" value="Fungal_trans_2"/>
    <property type="match status" value="1"/>
</dbReference>
<dbReference type="GO" id="GO:0005634">
    <property type="term" value="C:nucleus"/>
    <property type="evidence" value="ECO:0007669"/>
    <property type="project" value="UniProtKB-SubCell"/>
</dbReference>
<dbReference type="PANTHER" id="PTHR37534">
    <property type="entry name" value="TRANSCRIPTIONAL ACTIVATOR PROTEIN UGA3"/>
    <property type="match status" value="1"/>
</dbReference>
<dbReference type="OrthoDB" id="5130013at2759"/>
<reference evidence="4" key="1">
    <citation type="submission" date="2019-07" db="EMBL/GenBank/DDBJ databases">
        <title>Hyphodiscus hymeniophilus genome sequencing and assembly.</title>
        <authorList>
            <person name="Kramer G."/>
            <person name="Nodwell J."/>
        </authorList>
    </citation>
    <scope>NUCLEOTIDE SEQUENCE</scope>
    <source>
        <strain evidence="4">ATCC 34498</strain>
    </source>
</reference>
<sequence>MSLTRRPRHKQEVPVPKSGKGCWTCKARKIGCDQKLPLCNNCIRTGRSCEGYGIKLHWPESADGRRPQYYWDSKTLNTAEYIIVAKSGTIHFLNTTYDDCSPAIARSLNVGFETAQIVPEDKRLLTYYHEVLSRMITTIDDSRNGFRTVLIPNALSGKSLASQSLREAILALSAFHLQGYDAAVKYKVIVRFN</sequence>
<comment type="caution">
    <text evidence="4">The sequence shown here is derived from an EMBL/GenBank/DDBJ whole genome shotgun (WGS) entry which is preliminary data.</text>
</comment>
<dbReference type="AlphaFoldDB" id="A0A9P6SK24"/>
<gene>
    <name evidence="4" type="ORF">D0Z07_9135</name>
</gene>
<dbReference type="Proteomes" id="UP000785200">
    <property type="component" value="Unassembled WGS sequence"/>
</dbReference>
<dbReference type="SMART" id="SM00066">
    <property type="entry name" value="GAL4"/>
    <property type="match status" value="1"/>
</dbReference>
<dbReference type="GO" id="GO:0008270">
    <property type="term" value="F:zinc ion binding"/>
    <property type="evidence" value="ECO:0007669"/>
    <property type="project" value="InterPro"/>
</dbReference>
<protein>
    <submittedName>
        <fullName evidence="4">Arginine-requiring 81</fullName>
    </submittedName>
</protein>
<dbReference type="SUPFAM" id="SSF57701">
    <property type="entry name" value="Zn2/Cys6 DNA-binding domain"/>
    <property type="match status" value="1"/>
</dbReference>
<dbReference type="GO" id="GO:0000981">
    <property type="term" value="F:DNA-binding transcription factor activity, RNA polymerase II-specific"/>
    <property type="evidence" value="ECO:0007669"/>
    <property type="project" value="InterPro"/>
</dbReference>
<dbReference type="Gene3D" id="4.10.240.10">
    <property type="entry name" value="Zn(2)-C6 fungal-type DNA-binding domain"/>
    <property type="match status" value="1"/>
</dbReference>
<proteinExistence type="predicted"/>
<feature type="domain" description="Zn(2)-C6 fungal-type" evidence="3">
    <location>
        <begin position="21"/>
        <end position="49"/>
    </location>
</feature>
<dbReference type="PANTHER" id="PTHR37534:SF49">
    <property type="entry name" value="LYSINE BIOSYNTHESIS REGULATORY PROTEIN LYS14"/>
    <property type="match status" value="1"/>
</dbReference>
<dbReference type="InterPro" id="IPR021858">
    <property type="entry name" value="Fun_TF"/>
</dbReference>
<comment type="subcellular location">
    <subcellularLocation>
        <location evidence="1">Nucleus</location>
    </subcellularLocation>
</comment>
<organism evidence="4 5">
    <name type="scientific">Hyphodiscus hymeniophilus</name>
    <dbReference type="NCBI Taxonomy" id="353542"/>
    <lineage>
        <taxon>Eukaryota</taxon>
        <taxon>Fungi</taxon>
        <taxon>Dikarya</taxon>
        <taxon>Ascomycota</taxon>
        <taxon>Pezizomycotina</taxon>
        <taxon>Leotiomycetes</taxon>
        <taxon>Helotiales</taxon>
        <taxon>Hyphodiscaceae</taxon>
        <taxon>Hyphodiscus</taxon>
    </lineage>
</organism>
<evidence type="ECO:0000256" key="2">
    <source>
        <dbReference type="ARBA" id="ARBA00023242"/>
    </source>
</evidence>
<evidence type="ECO:0000259" key="3">
    <source>
        <dbReference type="PROSITE" id="PS50048"/>
    </source>
</evidence>
<accession>A0A9P6SK24</accession>
<dbReference type="GO" id="GO:0045944">
    <property type="term" value="P:positive regulation of transcription by RNA polymerase II"/>
    <property type="evidence" value="ECO:0007669"/>
    <property type="project" value="TreeGrafter"/>
</dbReference>
<dbReference type="PROSITE" id="PS50048">
    <property type="entry name" value="ZN2_CY6_FUNGAL_2"/>
    <property type="match status" value="1"/>
</dbReference>
<name>A0A9P6SK24_9HELO</name>
<dbReference type="GO" id="GO:0000976">
    <property type="term" value="F:transcription cis-regulatory region binding"/>
    <property type="evidence" value="ECO:0007669"/>
    <property type="project" value="TreeGrafter"/>
</dbReference>
<keyword evidence="2" id="KW-0539">Nucleus</keyword>
<keyword evidence="5" id="KW-1185">Reference proteome</keyword>
<evidence type="ECO:0000256" key="1">
    <source>
        <dbReference type="ARBA" id="ARBA00004123"/>
    </source>
</evidence>
<dbReference type="EMBL" id="VNKQ01000020">
    <property type="protein sequence ID" value="KAG0645071.1"/>
    <property type="molecule type" value="Genomic_DNA"/>
</dbReference>
<evidence type="ECO:0000313" key="4">
    <source>
        <dbReference type="EMBL" id="KAG0645071.1"/>
    </source>
</evidence>
<dbReference type="PROSITE" id="PS00463">
    <property type="entry name" value="ZN2_CY6_FUNGAL_1"/>
    <property type="match status" value="1"/>
</dbReference>
<dbReference type="Pfam" id="PF00172">
    <property type="entry name" value="Zn_clus"/>
    <property type="match status" value="1"/>
</dbReference>
<dbReference type="InterPro" id="IPR001138">
    <property type="entry name" value="Zn2Cys6_DnaBD"/>
</dbReference>
<dbReference type="CDD" id="cd00067">
    <property type="entry name" value="GAL4"/>
    <property type="match status" value="1"/>
</dbReference>
<evidence type="ECO:0000313" key="5">
    <source>
        <dbReference type="Proteomes" id="UP000785200"/>
    </source>
</evidence>